<dbReference type="AlphaFoldDB" id="A0A2T4AK12"/>
<accession>A0A2T4AK12</accession>
<dbReference type="Pfam" id="PF05368">
    <property type="entry name" value="NmrA"/>
    <property type="match status" value="1"/>
</dbReference>
<sequence length="368" mass="41536">MPVVRSLVSDKKYQVKVLTRNASSRRAQELYGLENVELFGGTLANETTLYNGHRGCYGAFVNIDGFNTGEKAEMFWAIRIYEIAIKEGLKFFVYGNYDYALKAGAYNSRYRCGHLDGKGRIGEWILWQNTTNMDRMDAALFTGGPYIDMSVSGATMMSPTIEDGIVTWRIPVGDVAVPFVALQDCGYYVRWMFDNPRRASGMDLRTAIAHISFHEMAAAFERVTGRPAQYIEMSIDDYWALYRDIADLPTAYNADPDDASTMSTKDNFTGFWNFCKDDLMKREYAILDEIHPNRIRTAEQWFRIEEANGQASGKGSLWDRVQPENLLEVLKRGEDGDQGTLQQCLEATIDMGTAIPNASKLSSFISGR</sequence>
<protein>
    <recommendedName>
        <fullName evidence="3">NmrA-like domain-containing protein</fullName>
    </recommendedName>
</protein>
<comment type="similarity">
    <text evidence="1">Belongs to the NmrA-type oxidoreductase family.</text>
</comment>
<evidence type="ECO:0000256" key="1">
    <source>
        <dbReference type="ARBA" id="ARBA00006328"/>
    </source>
</evidence>
<keyword evidence="2" id="KW-0521">NADP</keyword>
<dbReference type="GO" id="GO:0005634">
    <property type="term" value="C:nucleus"/>
    <property type="evidence" value="ECO:0007669"/>
    <property type="project" value="TreeGrafter"/>
</dbReference>
<dbReference type="PANTHER" id="PTHR42748">
    <property type="entry name" value="NITROGEN METABOLITE REPRESSION PROTEIN NMRA FAMILY MEMBER"/>
    <property type="match status" value="1"/>
</dbReference>
<dbReference type="Proteomes" id="UP000241690">
    <property type="component" value="Unassembled WGS sequence"/>
</dbReference>
<dbReference type="STRING" id="983964.A0A2T4AK12"/>
<dbReference type="SUPFAM" id="SSF51735">
    <property type="entry name" value="NAD(P)-binding Rossmann-fold domains"/>
    <property type="match status" value="1"/>
</dbReference>
<dbReference type="RefSeq" id="XP_024777101.1">
    <property type="nucleotide sequence ID" value="XM_024913819.1"/>
</dbReference>
<keyword evidence="5" id="KW-1185">Reference proteome</keyword>
<dbReference type="EMBL" id="KZ679677">
    <property type="protein sequence ID" value="PTB57424.1"/>
    <property type="molecule type" value="Genomic_DNA"/>
</dbReference>
<organism evidence="4 5">
    <name type="scientific">Trichoderma harzianum CBS 226.95</name>
    <dbReference type="NCBI Taxonomy" id="983964"/>
    <lineage>
        <taxon>Eukaryota</taxon>
        <taxon>Fungi</taxon>
        <taxon>Dikarya</taxon>
        <taxon>Ascomycota</taxon>
        <taxon>Pezizomycotina</taxon>
        <taxon>Sordariomycetes</taxon>
        <taxon>Hypocreomycetidae</taxon>
        <taxon>Hypocreales</taxon>
        <taxon>Hypocreaceae</taxon>
        <taxon>Trichoderma</taxon>
    </lineage>
</organism>
<dbReference type="Gene3D" id="3.90.25.10">
    <property type="entry name" value="UDP-galactose 4-epimerase, domain 1"/>
    <property type="match status" value="1"/>
</dbReference>
<reference evidence="4 5" key="1">
    <citation type="submission" date="2016-07" db="EMBL/GenBank/DDBJ databases">
        <title>Multiple horizontal gene transfer events from other fungi enriched the ability of initially mycotrophic Trichoderma (Ascomycota) to feed on dead plant biomass.</title>
        <authorList>
            <consortium name="DOE Joint Genome Institute"/>
            <person name="Aerts A."/>
            <person name="Atanasova L."/>
            <person name="Chenthamara K."/>
            <person name="Zhang J."/>
            <person name="Grujic M."/>
            <person name="Henrissat B."/>
            <person name="Kuo A."/>
            <person name="Salamov A."/>
            <person name="Lipzen A."/>
            <person name="Labutti K."/>
            <person name="Barry K."/>
            <person name="Miao Y."/>
            <person name="Rahimi M.J."/>
            <person name="Shen Q."/>
            <person name="Grigoriev I.V."/>
            <person name="Kubicek C.P."/>
            <person name="Druzhinina I.S."/>
        </authorList>
    </citation>
    <scope>NUCLEOTIDE SEQUENCE [LARGE SCALE GENOMIC DNA]</scope>
    <source>
        <strain evidence="4 5">CBS 226.95</strain>
    </source>
</reference>
<name>A0A2T4AK12_TRIHA</name>
<dbReference type="Gene3D" id="3.40.50.720">
    <property type="entry name" value="NAD(P)-binding Rossmann-like Domain"/>
    <property type="match status" value="1"/>
</dbReference>
<dbReference type="PANTHER" id="PTHR42748:SF14">
    <property type="entry name" value="SNOAL-LIKE DOMAIN-CONTAINING PROTEIN"/>
    <property type="match status" value="1"/>
</dbReference>
<dbReference type="InterPro" id="IPR036291">
    <property type="entry name" value="NAD(P)-bd_dom_sf"/>
</dbReference>
<dbReference type="InterPro" id="IPR008030">
    <property type="entry name" value="NmrA-like"/>
</dbReference>
<proteinExistence type="inferred from homology"/>
<dbReference type="InterPro" id="IPR051164">
    <property type="entry name" value="NmrA-like_oxidored"/>
</dbReference>
<gene>
    <name evidence="4" type="ORF">M431DRAFT_2550</name>
</gene>
<evidence type="ECO:0000313" key="4">
    <source>
        <dbReference type="EMBL" id="PTB57424.1"/>
    </source>
</evidence>
<feature type="domain" description="NmrA-like" evidence="3">
    <location>
        <begin position="3"/>
        <end position="238"/>
    </location>
</feature>
<evidence type="ECO:0000256" key="2">
    <source>
        <dbReference type="ARBA" id="ARBA00022857"/>
    </source>
</evidence>
<dbReference type="GeneID" id="36622383"/>
<evidence type="ECO:0000259" key="3">
    <source>
        <dbReference type="Pfam" id="PF05368"/>
    </source>
</evidence>
<evidence type="ECO:0000313" key="5">
    <source>
        <dbReference type="Proteomes" id="UP000241690"/>
    </source>
</evidence>